<dbReference type="RefSeq" id="WP_201948792.1">
    <property type="nucleotide sequence ID" value="NZ_JAERRJ010000006.1"/>
</dbReference>
<evidence type="ECO:0000256" key="7">
    <source>
        <dbReference type="SAM" id="MobiDB-lite"/>
    </source>
</evidence>
<evidence type="ECO:0000256" key="4">
    <source>
        <dbReference type="ARBA" id="ARBA00023139"/>
    </source>
</evidence>
<dbReference type="HAMAP" id="MF_01373">
    <property type="entry name" value="LpqB_lipoprot"/>
    <property type="match status" value="1"/>
</dbReference>
<keyword evidence="2 6" id="KW-0732">Signal</keyword>
<dbReference type="SUPFAM" id="SSF69322">
    <property type="entry name" value="Tricorn protease domain 2"/>
    <property type="match status" value="1"/>
</dbReference>
<gene>
    <name evidence="6 10" type="primary">lpqB</name>
    <name evidence="10" type="ORF">JK358_17775</name>
</gene>
<comment type="subcellular location">
    <subcellularLocation>
        <location evidence="6">Cell membrane</location>
        <topology evidence="6">Lipid-anchor</topology>
    </subcellularLocation>
</comment>
<dbReference type="NCBIfam" id="NF010141">
    <property type="entry name" value="PRK13616.1"/>
    <property type="match status" value="1"/>
</dbReference>
<feature type="chain" id="PRO_5045170061" description="Lipoprotein LpqB" evidence="8">
    <location>
        <begin position="27"/>
        <end position="601"/>
    </location>
</feature>
<dbReference type="SMART" id="SM00909">
    <property type="entry name" value="Germane"/>
    <property type="match status" value="1"/>
</dbReference>
<organism evidence="10 11">
    <name type="scientific">Nocardia acididurans</name>
    <dbReference type="NCBI Taxonomy" id="2802282"/>
    <lineage>
        <taxon>Bacteria</taxon>
        <taxon>Bacillati</taxon>
        <taxon>Actinomycetota</taxon>
        <taxon>Actinomycetes</taxon>
        <taxon>Mycobacteriales</taxon>
        <taxon>Nocardiaceae</taxon>
        <taxon>Nocardia</taxon>
    </lineage>
</organism>
<keyword evidence="1 6" id="KW-1003">Cell membrane</keyword>
<dbReference type="InterPro" id="IPR019606">
    <property type="entry name" value="GerMN"/>
</dbReference>
<reference evidence="10 11" key="1">
    <citation type="submission" date="2021-01" db="EMBL/GenBank/DDBJ databases">
        <title>WGS of actinomycetes isolated from Thailand.</title>
        <authorList>
            <person name="Thawai C."/>
        </authorList>
    </citation>
    <scope>NUCLEOTIDE SEQUENCE [LARGE SCALE GENOMIC DNA]</scope>
    <source>
        <strain evidence="10 11">LPG 2</strain>
    </source>
</reference>
<keyword evidence="3 6" id="KW-0472">Membrane</keyword>
<evidence type="ECO:0000259" key="9">
    <source>
        <dbReference type="SMART" id="SM00909"/>
    </source>
</evidence>
<proteinExistence type="inferred from homology"/>
<evidence type="ECO:0000313" key="11">
    <source>
        <dbReference type="Proteomes" id="UP000602198"/>
    </source>
</evidence>
<feature type="signal peptide" evidence="8">
    <location>
        <begin position="1"/>
        <end position="26"/>
    </location>
</feature>
<dbReference type="Pfam" id="PF25976">
    <property type="entry name" value="LpqB_N"/>
    <property type="match status" value="1"/>
</dbReference>
<dbReference type="PROSITE" id="PS51257">
    <property type="entry name" value="PROKAR_LIPOPROTEIN"/>
    <property type="match status" value="1"/>
</dbReference>
<dbReference type="Pfam" id="PF10647">
    <property type="entry name" value="Gmad1"/>
    <property type="match status" value="1"/>
</dbReference>
<dbReference type="Pfam" id="PF10646">
    <property type="entry name" value="Germane"/>
    <property type="match status" value="1"/>
</dbReference>
<keyword evidence="4 6" id="KW-0564">Palmitate</keyword>
<feature type="region of interest" description="Disordered" evidence="7">
    <location>
        <begin position="35"/>
        <end position="58"/>
    </location>
</feature>
<dbReference type="InterPro" id="IPR023959">
    <property type="entry name" value="LpqB"/>
</dbReference>
<dbReference type="EMBL" id="JAERRJ010000006">
    <property type="protein sequence ID" value="MBL1076250.1"/>
    <property type="molecule type" value="Genomic_DNA"/>
</dbReference>
<accession>A0ABS1M6K5</accession>
<dbReference type="InterPro" id="IPR059026">
    <property type="entry name" value="LpqB_N"/>
</dbReference>
<dbReference type="Proteomes" id="UP000602198">
    <property type="component" value="Unassembled WGS sequence"/>
</dbReference>
<keyword evidence="11" id="KW-1185">Reference proteome</keyword>
<evidence type="ECO:0000256" key="3">
    <source>
        <dbReference type="ARBA" id="ARBA00023136"/>
    </source>
</evidence>
<sequence length="601" mass="63536">MRLRPSSRLVRVLAVLGCLLSIAGCASLPDSSAPQALGTLDRQPTSAEPTPPVSGREPDQLLRDFLTATADPTNRHQAARQFLSPAADVKWDDSAGTTIVDRPDTLRESRTADTATYVIRARKIGELSPDGAYRASDGTLENKVELVKVDGEWRVDDLPSGVIVEQQAFAKSYKRYPLYFPNLAGAAMVPDLRWISARKEQLPQRLLGLLAEGPQQALDPAVRNQLSAPVTLRGPITKANGETDNVGVGAGGVQVDFTGASTLDPKAKDLLATQVVLTLASADVIGPYVLLADGKPLDDRYAASGWQLTDVEDMSPKTVARNRIGLHAVRDGSLMSIGENGITAAPGFFGSTHTLQSVAVSPDGQLVAAVADSGRPEPEPGRTLIIGTYDGQGFPVDTGATFTRPSWPADGSSAWTVVDGEKVKRAVHDRVTGNVSLQDVDISELMAAQNNSNGNVPRTPITELRVSPSGARAALVAGGKVYLAVVTPRPGGRYALTSPLPLAVGLTTPVVSVDWQTDEKVVLVREGNIDPVASVLVDGSGYQAQTTQNLTPPVRVVSASPDREYVADSRAVLELTRNPEGGEYWREVPGLGGNAVPVLPG</sequence>
<comment type="similarity">
    <text evidence="6">Belongs to the LpqB lipoprotein family.</text>
</comment>
<keyword evidence="5 6" id="KW-0449">Lipoprotein</keyword>
<protein>
    <recommendedName>
        <fullName evidence="6">Lipoprotein LpqB</fullName>
    </recommendedName>
</protein>
<evidence type="ECO:0000313" key="10">
    <source>
        <dbReference type="EMBL" id="MBL1076250.1"/>
    </source>
</evidence>
<evidence type="ECO:0000256" key="8">
    <source>
        <dbReference type="SAM" id="SignalP"/>
    </source>
</evidence>
<name>A0ABS1M6K5_9NOCA</name>
<evidence type="ECO:0000256" key="6">
    <source>
        <dbReference type="HAMAP-Rule" id="MF_01373"/>
    </source>
</evidence>
<feature type="domain" description="GerMN" evidence="9">
    <location>
        <begin position="203"/>
        <end position="301"/>
    </location>
</feature>
<comment type="caution">
    <text evidence="10">The sequence shown here is derived from an EMBL/GenBank/DDBJ whole genome shotgun (WGS) entry which is preliminary data.</text>
</comment>
<evidence type="ECO:0000256" key="2">
    <source>
        <dbReference type="ARBA" id="ARBA00022729"/>
    </source>
</evidence>
<evidence type="ECO:0000256" key="1">
    <source>
        <dbReference type="ARBA" id="ARBA00022475"/>
    </source>
</evidence>
<evidence type="ECO:0000256" key="5">
    <source>
        <dbReference type="ARBA" id="ARBA00023288"/>
    </source>
</evidence>
<dbReference type="InterPro" id="IPR018910">
    <property type="entry name" value="LpqB_C"/>
</dbReference>